<dbReference type="STRING" id="282683.SAMN04488105_13611"/>
<accession>A0A1G7MIP0</accession>
<keyword evidence="3" id="KW-1185">Reference proteome</keyword>
<feature type="transmembrane region" description="Helical" evidence="1">
    <location>
        <begin position="311"/>
        <end position="330"/>
    </location>
</feature>
<dbReference type="Proteomes" id="UP000198994">
    <property type="component" value="Unassembled WGS sequence"/>
</dbReference>
<reference evidence="3" key="1">
    <citation type="submission" date="2016-10" db="EMBL/GenBank/DDBJ databases">
        <authorList>
            <person name="Varghese N."/>
            <person name="Submissions S."/>
        </authorList>
    </citation>
    <scope>NUCLEOTIDE SEQUENCE [LARGE SCALE GENOMIC DNA]</scope>
    <source>
        <strain evidence="3">DSM 10146</strain>
    </source>
</reference>
<dbReference type="RefSeq" id="WP_089964119.1">
    <property type="nucleotide sequence ID" value="NZ_FNAV01000036.1"/>
</dbReference>
<keyword evidence="1" id="KW-1133">Transmembrane helix</keyword>
<evidence type="ECO:0000313" key="2">
    <source>
        <dbReference type="EMBL" id="SDF61583.1"/>
    </source>
</evidence>
<organism evidence="2 3">
    <name type="scientific">Salipiger thiooxidans</name>
    <dbReference type="NCBI Taxonomy" id="282683"/>
    <lineage>
        <taxon>Bacteria</taxon>
        <taxon>Pseudomonadati</taxon>
        <taxon>Pseudomonadota</taxon>
        <taxon>Alphaproteobacteria</taxon>
        <taxon>Rhodobacterales</taxon>
        <taxon>Roseobacteraceae</taxon>
        <taxon>Salipiger</taxon>
    </lineage>
</organism>
<feature type="transmembrane region" description="Helical" evidence="1">
    <location>
        <begin position="20"/>
        <end position="41"/>
    </location>
</feature>
<dbReference type="AlphaFoldDB" id="A0A1G7MIP0"/>
<proteinExistence type="predicted"/>
<name>A0A1G7MIP0_9RHOB</name>
<sequence length="336" mass="36259">MAEAKAKRGSTRSRSAGWPLWFKLALLLALVLAAVIGNVLYDRFAQRTIIVEADTGTLRITLERELSGKFFQNALVCRQRKRPDLTLRGSSFGCISRTHMLTPSAATRQDEAEGESFDLALPAGTRILLYSEPDRISLVVEKIPEGYSGTDVARLEGGGITLNAAAAKSFGSLVVTGRAVIGASPSESDRISVVAGNYQIRGGTWPTSWLTQERQILRSGELRSGAYFYIRDRGECVADDASCVSKFGSTPFGAPAAETRLNISVPDPDSHLFRVTAISESRPVLLTALYYLSEPVSTRPTIVNALLADPILVFFATLLTGGVAVLQFFAPRSGRG</sequence>
<keyword evidence="1" id="KW-0812">Transmembrane</keyword>
<protein>
    <submittedName>
        <fullName evidence="2">Uncharacterized protein</fullName>
    </submittedName>
</protein>
<keyword evidence="1" id="KW-0472">Membrane</keyword>
<dbReference type="OrthoDB" id="7844743at2"/>
<dbReference type="EMBL" id="FNAV01000036">
    <property type="protein sequence ID" value="SDF61583.1"/>
    <property type="molecule type" value="Genomic_DNA"/>
</dbReference>
<evidence type="ECO:0000256" key="1">
    <source>
        <dbReference type="SAM" id="Phobius"/>
    </source>
</evidence>
<evidence type="ECO:0000313" key="3">
    <source>
        <dbReference type="Proteomes" id="UP000198994"/>
    </source>
</evidence>
<gene>
    <name evidence="2" type="ORF">SAMN04488105_13611</name>
</gene>